<dbReference type="Proteomes" id="UP000813444">
    <property type="component" value="Unassembled WGS sequence"/>
</dbReference>
<keyword evidence="3" id="KW-1185">Reference proteome</keyword>
<name>A0A8K0WY39_9HYPO</name>
<evidence type="ECO:0000313" key="2">
    <source>
        <dbReference type="EMBL" id="KAH7328486.1"/>
    </source>
</evidence>
<dbReference type="AlphaFoldDB" id="A0A8K0WY39"/>
<reference evidence="2" key="1">
    <citation type="journal article" date="2021" name="Nat. Commun.">
        <title>Genetic determinants of endophytism in the Arabidopsis root mycobiome.</title>
        <authorList>
            <person name="Mesny F."/>
            <person name="Miyauchi S."/>
            <person name="Thiergart T."/>
            <person name="Pickel B."/>
            <person name="Atanasova L."/>
            <person name="Karlsson M."/>
            <person name="Huettel B."/>
            <person name="Barry K.W."/>
            <person name="Haridas S."/>
            <person name="Chen C."/>
            <person name="Bauer D."/>
            <person name="Andreopoulos W."/>
            <person name="Pangilinan J."/>
            <person name="LaButti K."/>
            <person name="Riley R."/>
            <person name="Lipzen A."/>
            <person name="Clum A."/>
            <person name="Drula E."/>
            <person name="Henrissat B."/>
            <person name="Kohler A."/>
            <person name="Grigoriev I.V."/>
            <person name="Martin F.M."/>
            <person name="Hacquard S."/>
        </authorList>
    </citation>
    <scope>NUCLEOTIDE SEQUENCE</scope>
    <source>
        <strain evidence="2">MPI-CAGE-CH-0235</strain>
    </source>
</reference>
<feature type="compositionally biased region" description="Basic and acidic residues" evidence="1">
    <location>
        <begin position="84"/>
        <end position="94"/>
    </location>
</feature>
<gene>
    <name evidence="2" type="ORF">B0I35DRAFT_403844</name>
</gene>
<evidence type="ECO:0000313" key="3">
    <source>
        <dbReference type="Proteomes" id="UP000813444"/>
    </source>
</evidence>
<comment type="caution">
    <text evidence="2">The sequence shown here is derived from an EMBL/GenBank/DDBJ whole genome shotgun (WGS) entry which is preliminary data.</text>
</comment>
<feature type="region of interest" description="Disordered" evidence="1">
    <location>
        <begin position="79"/>
        <end position="105"/>
    </location>
</feature>
<protein>
    <submittedName>
        <fullName evidence="2">Uncharacterized protein</fullName>
    </submittedName>
</protein>
<proteinExistence type="predicted"/>
<accession>A0A8K0WY39</accession>
<evidence type="ECO:0000256" key="1">
    <source>
        <dbReference type="SAM" id="MobiDB-lite"/>
    </source>
</evidence>
<organism evidence="2 3">
    <name type="scientific">Stachybotrys elegans</name>
    <dbReference type="NCBI Taxonomy" id="80388"/>
    <lineage>
        <taxon>Eukaryota</taxon>
        <taxon>Fungi</taxon>
        <taxon>Dikarya</taxon>
        <taxon>Ascomycota</taxon>
        <taxon>Pezizomycotina</taxon>
        <taxon>Sordariomycetes</taxon>
        <taxon>Hypocreomycetidae</taxon>
        <taxon>Hypocreales</taxon>
        <taxon>Stachybotryaceae</taxon>
        <taxon>Stachybotrys</taxon>
    </lineage>
</organism>
<dbReference type="EMBL" id="JAGPNK010000001">
    <property type="protein sequence ID" value="KAH7328486.1"/>
    <property type="molecule type" value="Genomic_DNA"/>
</dbReference>
<sequence>MDQGLSSCFLPLMAGGIDGGVDHSGLWTYGGWWAQKMRAKIWTHRKSSLFDLGLTARGKADDYDDDDYDDDDYDDGAMPCLYPRGRDSPHDVLRRRQPCLQGPPH</sequence>